<dbReference type="Proteomes" id="UP000016480">
    <property type="component" value="Unassembled WGS sequence"/>
</dbReference>
<keyword evidence="1" id="KW-1133">Transmembrane helix</keyword>
<name>A0A8T0C821_9GAMM</name>
<keyword evidence="1" id="KW-0472">Membrane</keyword>
<feature type="transmembrane region" description="Helical" evidence="1">
    <location>
        <begin position="113"/>
        <end position="131"/>
    </location>
</feature>
<feature type="transmembrane region" description="Helical" evidence="1">
    <location>
        <begin position="50"/>
        <end position="68"/>
    </location>
</feature>
<reference evidence="2 3" key="1">
    <citation type="journal article" date="2012" name="J. Bacteriol.">
        <title>Genome sequence of the cycloprodigiosin-producing bacterial strain Pseudoalteromonas rubra ATCC 29570(T).</title>
        <authorList>
            <person name="Xie B.B."/>
            <person name="Shu Y.L."/>
            <person name="Qin Q.L."/>
            <person name="Rong J.C."/>
            <person name="Zhang X.Y."/>
            <person name="Chen X.L."/>
            <person name="Zhou B.C."/>
            <person name="Zhang Y.Z."/>
        </authorList>
    </citation>
    <scope>NUCLEOTIDE SEQUENCE [LARGE SCALE GENOMIC DNA]</scope>
    <source>
        <strain evidence="2 3">DSM 6842</strain>
    </source>
</reference>
<dbReference type="EMBL" id="AHCD03000035">
    <property type="protein sequence ID" value="KAF7786212.1"/>
    <property type="molecule type" value="Genomic_DNA"/>
</dbReference>
<keyword evidence="1" id="KW-0812">Transmembrane</keyword>
<comment type="caution">
    <text evidence="2">The sequence shown here is derived from an EMBL/GenBank/DDBJ whole genome shotgun (WGS) entry which is preliminary data.</text>
</comment>
<sequence>MEEIDKILTFYNSQAGLVNSLWNFYAIVVLGIVGFLFTHKDLFKVVQNQIYLAIIFLFFASSNAYALYGSQSILYAAGLEISAQVNALPKDLFTDTFRNALINEKSATIPFKIMLYHLFLDIMVLTAMFVFPRTDDK</sequence>
<organism evidence="2 3">
    <name type="scientific">Pseudoalteromonas rubra</name>
    <dbReference type="NCBI Taxonomy" id="43658"/>
    <lineage>
        <taxon>Bacteria</taxon>
        <taxon>Pseudomonadati</taxon>
        <taxon>Pseudomonadota</taxon>
        <taxon>Gammaproteobacteria</taxon>
        <taxon>Alteromonadales</taxon>
        <taxon>Pseudoalteromonadaceae</taxon>
        <taxon>Pseudoalteromonas</taxon>
    </lineage>
</organism>
<dbReference type="AlphaFoldDB" id="A0A8T0C821"/>
<dbReference type="GeneID" id="61358415"/>
<evidence type="ECO:0000256" key="1">
    <source>
        <dbReference type="SAM" id="Phobius"/>
    </source>
</evidence>
<protein>
    <submittedName>
        <fullName evidence="2">Uncharacterized protein</fullName>
    </submittedName>
</protein>
<proteinExistence type="predicted"/>
<feature type="transmembrane region" description="Helical" evidence="1">
    <location>
        <begin position="20"/>
        <end position="38"/>
    </location>
</feature>
<accession>A0A8T0C821</accession>
<evidence type="ECO:0000313" key="3">
    <source>
        <dbReference type="Proteomes" id="UP000016480"/>
    </source>
</evidence>
<evidence type="ECO:0000313" key="2">
    <source>
        <dbReference type="EMBL" id="KAF7786212.1"/>
    </source>
</evidence>
<gene>
    <name evidence="2" type="ORF">PRUB_a0700</name>
</gene>
<dbReference type="RefSeq" id="WP_155946199.1">
    <property type="nucleotide sequence ID" value="NZ_AHCD03000035.1"/>
</dbReference>